<dbReference type="PROSITE" id="PS50118">
    <property type="entry name" value="HMG_BOX_2"/>
    <property type="match status" value="1"/>
</dbReference>
<keyword evidence="2" id="KW-0539">Nucleus</keyword>
<dbReference type="Gene3D" id="1.10.30.10">
    <property type="entry name" value="High mobility group box domain"/>
    <property type="match status" value="1"/>
</dbReference>
<reference evidence="5" key="1">
    <citation type="submission" date="2022-11" db="UniProtKB">
        <authorList>
            <consortium name="WormBaseParasite"/>
        </authorList>
    </citation>
    <scope>IDENTIFICATION</scope>
</reference>
<accession>A0A914DXD4</accession>
<evidence type="ECO:0000259" key="3">
    <source>
        <dbReference type="PROSITE" id="PS50118"/>
    </source>
</evidence>
<feature type="domain" description="HMG box" evidence="3">
    <location>
        <begin position="13"/>
        <end position="79"/>
    </location>
</feature>
<dbReference type="InterPro" id="IPR036910">
    <property type="entry name" value="HMG_box_dom_sf"/>
</dbReference>
<evidence type="ECO:0000256" key="1">
    <source>
        <dbReference type="ARBA" id="ARBA00023125"/>
    </source>
</evidence>
<dbReference type="InterPro" id="IPR009071">
    <property type="entry name" value="HMG_box_dom"/>
</dbReference>
<name>A0A914DXD4_9BILA</name>
<dbReference type="AlphaFoldDB" id="A0A914DXD4"/>
<sequence>MTAKKSAKDSNAPKRPMSAYFFFVQDARPRLTQQGLKGPALLKASGVEWKELSPQQKAKFEVQAKDAKAKYEKEMAEYKAAK</sequence>
<dbReference type="PANTHER" id="PTHR48112">
    <property type="entry name" value="HIGH MOBILITY GROUP PROTEIN DSP1"/>
    <property type="match status" value="1"/>
</dbReference>
<proteinExistence type="predicted"/>
<protein>
    <submittedName>
        <fullName evidence="5">HMG box domain-containing protein</fullName>
    </submittedName>
</protein>
<dbReference type="SMART" id="SM00398">
    <property type="entry name" value="HMG"/>
    <property type="match status" value="1"/>
</dbReference>
<evidence type="ECO:0000313" key="4">
    <source>
        <dbReference type="Proteomes" id="UP000887540"/>
    </source>
</evidence>
<dbReference type="GO" id="GO:0006357">
    <property type="term" value="P:regulation of transcription by RNA polymerase II"/>
    <property type="evidence" value="ECO:0007669"/>
    <property type="project" value="TreeGrafter"/>
</dbReference>
<organism evidence="4 5">
    <name type="scientific">Acrobeloides nanus</name>
    <dbReference type="NCBI Taxonomy" id="290746"/>
    <lineage>
        <taxon>Eukaryota</taxon>
        <taxon>Metazoa</taxon>
        <taxon>Ecdysozoa</taxon>
        <taxon>Nematoda</taxon>
        <taxon>Chromadorea</taxon>
        <taxon>Rhabditida</taxon>
        <taxon>Tylenchina</taxon>
        <taxon>Cephalobomorpha</taxon>
        <taxon>Cephaloboidea</taxon>
        <taxon>Cephalobidae</taxon>
        <taxon>Acrobeloides</taxon>
    </lineage>
</organism>
<dbReference type="Pfam" id="PF00505">
    <property type="entry name" value="HMG_box"/>
    <property type="match status" value="1"/>
</dbReference>
<evidence type="ECO:0000313" key="5">
    <source>
        <dbReference type="WBParaSite" id="ACRNAN_scaffold4429.g13865.t1"/>
    </source>
</evidence>
<dbReference type="GO" id="GO:0005634">
    <property type="term" value="C:nucleus"/>
    <property type="evidence" value="ECO:0007669"/>
    <property type="project" value="UniProtKB-UniRule"/>
</dbReference>
<dbReference type="InterPro" id="IPR050342">
    <property type="entry name" value="HMGB"/>
</dbReference>
<feature type="DNA-binding region" description="HMG box" evidence="2">
    <location>
        <begin position="13"/>
        <end position="79"/>
    </location>
</feature>
<evidence type="ECO:0000256" key="2">
    <source>
        <dbReference type="PROSITE-ProRule" id="PRU00267"/>
    </source>
</evidence>
<dbReference type="SUPFAM" id="SSF47095">
    <property type="entry name" value="HMG-box"/>
    <property type="match status" value="1"/>
</dbReference>
<dbReference type="GO" id="GO:0003677">
    <property type="term" value="F:DNA binding"/>
    <property type="evidence" value="ECO:0007669"/>
    <property type="project" value="UniProtKB-UniRule"/>
</dbReference>
<dbReference type="WBParaSite" id="ACRNAN_scaffold4429.g13865.t1">
    <property type="protein sequence ID" value="ACRNAN_scaffold4429.g13865.t1"/>
    <property type="gene ID" value="ACRNAN_scaffold4429.g13865"/>
</dbReference>
<dbReference type="Proteomes" id="UP000887540">
    <property type="component" value="Unplaced"/>
</dbReference>
<dbReference type="PANTHER" id="PTHR48112:SF22">
    <property type="entry name" value="MITOCHONDRIAL TRANSCRIPTION FACTOR A, ISOFORM B"/>
    <property type="match status" value="1"/>
</dbReference>
<keyword evidence="1 2" id="KW-0238">DNA-binding</keyword>
<keyword evidence="4" id="KW-1185">Reference proteome</keyword>